<dbReference type="eggNOG" id="COG4753">
    <property type="taxonomic scope" value="Bacteria"/>
</dbReference>
<evidence type="ECO:0000313" key="10">
    <source>
        <dbReference type="Proteomes" id="UP000005396"/>
    </source>
</evidence>
<dbReference type="PaxDb" id="411902-CLOBOL_02345"/>
<dbReference type="AlphaFoldDB" id="A8RP22"/>
<evidence type="ECO:0000256" key="5">
    <source>
        <dbReference type="ARBA" id="ARBA00024867"/>
    </source>
</evidence>
<dbReference type="PANTHER" id="PTHR43280">
    <property type="entry name" value="ARAC-FAMILY TRANSCRIPTIONAL REGULATOR"/>
    <property type="match status" value="1"/>
</dbReference>
<dbReference type="Gene3D" id="3.40.50.2300">
    <property type="match status" value="1"/>
</dbReference>
<dbReference type="InterPro" id="IPR011006">
    <property type="entry name" value="CheY-like_superfamily"/>
</dbReference>
<reference evidence="9 10" key="1">
    <citation type="submission" date="2007-08" db="EMBL/GenBank/DDBJ databases">
        <authorList>
            <person name="Fulton L."/>
            <person name="Clifton S."/>
            <person name="Fulton B."/>
            <person name="Xu J."/>
            <person name="Minx P."/>
            <person name="Pepin K.H."/>
            <person name="Johnson M."/>
            <person name="Thiruvilangam P."/>
            <person name="Bhonagiri V."/>
            <person name="Nash W.E."/>
            <person name="Mardis E.R."/>
            <person name="Wilson R.K."/>
        </authorList>
    </citation>
    <scope>NUCLEOTIDE SEQUENCE [LARGE SCALE GENOMIC DNA]</scope>
    <source>
        <strain evidence="10">ATCC BAA-613 / DSM 15670 / CCUG 46953 / JCM 12243 / WAL 16351</strain>
    </source>
</reference>
<keyword evidence="4" id="KW-0804">Transcription</keyword>
<dbReference type="Gene3D" id="1.10.10.60">
    <property type="entry name" value="Homeodomain-like"/>
    <property type="match status" value="2"/>
</dbReference>
<dbReference type="Pfam" id="PF12833">
    <property type="entry name" value="HTH_18"/>
    <property type="match status" value="1"/>
</dbReference>
<dbReference type="GO" id="GO:0003700">
    <property type="term" value="F:DNA-binding transcription factor activity"/>
    <property type="evidence" value="ECO:0007669"/>
    <property type="project" value="InterPro"/>
</dbReference>
<dbReference type="GO" id="GO:0043565">
    <property type="term" value="F:sequence-specific DNA binding"/>
    <property type="evidence" value="ECO:0007669"/>
    <property type="project" value="InterPro"/>
</dbReference>
<dbReference type="PRINTS" id="PR00032">
    <property type="entry name" value="HTHARAC"/>
</dbReference>
<evidence type="ECO:0000313" key="9">
    <source>
        <dbReference type="EMBL" id="EDP17273.1"/>
    </source>
</evidence>
<reference evidence="9 10" key="2">
    <citation type="submission" date="2007-09" db="EMBL/GenBank/DDBJ databases">
        <title>Draft genome sequence of Clostridium bolteae (ATCC BAA-613).</title>
        <authorList>
            <person name="Sudarsanam P."/>
            <person name="Ley R."/>
            <person name="Guruge J."/>
            <person name="Turnbaugh P.J."/>
            <person name="Mahowald M."/>
            <person name="Liep D."/>
            <person name="Gordon J."/>
        </authorList>
    </citation>
    <scope>NUCLEOTIDE SEQUENCE [LARGE SCALE GENOMIC DNA]</scope>
    <source>
        <strain evidence="10">ATCC BAA-613 / DSM 15670 / CCUG 46953 / JCM 12243 / WAL 16351</strain>
    </source>
</reference>
<name>A8RP22_ENTBW</name>
<dbReference type="Proteomes" id="UP000005396">
    <property type="component" value="Unassembled WGS sequence"/>
</dbReference>
<protein>
    <recommendedName>
        <fullName evidence="1">Stage 0 sporulation protein A homolog</fullName>
    </recommendedName>
</protein>
<evidence type="ECO:0000259" key="7">
    <source>
        <dbReference type="PROSITE" id="PS01124"/>
    </source>
</evidence>
<keyword evidence="3" id="KW-0238">DNA-binding</keyword>
<dbReference type="PROSITE" id="PS01124">
    <property type="entry name" value="HTH_ARAC_FAMILY_2"/>
    <property type="match status" value="1"/>
</dbReference>
<evidence type="ECO:0000259" key="8">
    <source>
        <dbReference type="PROSITE" id="PS50110"/>
    </source>
</evidence>
<dbReference type="PROSITE" id="PS50110">
    <property type="entry name" value="RESPONSE_REGULATORY"/>
    <property type="match status" value="1"/>
</dbReference>
<dbReference type="InterPro" id="IPR009057">
    <property type="entry name" value="Homeodomain-like_sf"/>
</dbReference>
<dbReference type="InterPro" id="IPR001789">
    <property type="entry name" value="Sig_transdc_resp-reg_receiver"/>
</dbReference>
<dbReference type="GO" id="GO:0000160">
    <property type="term" value="P:phosphorelay signal transduction system"/>
    <property type="evidence" value="ECO:0007669"/>
    <property type="project" value="InterPro"/>
</dbReference>
<feature type="modified residue" description="4-aspartylphosphate" evidence="6">
    <location>
        <position position="58"/>
    </location>
</feature>
<dbReference type="PROSITE" id="PS00041">
    <property type="entry name" value="HTH_ARAC_FAMILY_1"/>
    <property type="match status" value="1"/>
</dbReference>
<dbReference type="InterPro" id="IPR018060">
    <property type="entry name" value="HTH_AraC"/>
</dbReference>
<dbReference type="Pfam" id="PF00072">
    <property type="entry name" value="Response_reg"/>
    <property type="match status" value="1"/>
</dbReference>
<evidence type="ECO:0000256" key="2">
    <source>
        <dbReference type="ARBA" id="ARBA00023015"/>
    </source>
</evidence>
<feature type="domain" description="Response regulatory" evidence="8">
    <location>
        <begin position="6"/>
        <end position="123"/>
    </location>
</feature>
<dbReference type="PANTHER" id="PTHR43280:SF10">
    <property type="entry name" value="REGULATORY PROTEIN POCR"/>
    <property type="match status" value="1"/>
</dbReference>
<keyword evidence="6" id="KW-0597">Phosphoprotein</keyword>
<dbReference type="eggNOG" id="COG2207">
    <property type="taxonomic scope" value="Bacteria"/>
</dbReference>
<accession>A8RP22</accession>
<feature type="domain" description="HTH araC/xylS-type" evidence="7">
    <location>
        <begin position="420"/>
        <end position="519"/>
    </location>
</feature>
<organism evidence="9 10">
    <name type="scientific">Enterocloster bolteae (strain ATCC BAA-613 / DSM 15670 / CCUG 46953 / JCM 12243 / WAL 16351)</name>
    <name type="common">Clostridium bolteae</name>
    <dbReference type="NCBI Taxonomy" id="411902"/>
    <lineage>
        <taxon>Bacteria</taxon>
        <taxon>Bacillati</taxon>
        <taxon>Bacillota</taxon>
        <taxon>Clostridia</taxon>
        <taxon>Lachnospirales</taxon>
        <taxon>Lachnospiraceae</taxon>
        <taxon>Enterocloster</taxon>
    </lineage>
</organism>
<dbReference type="SMART" id="SM00342">
    <property type="entry name" value="HTH_ARAC"/>
    <property type="match status" value="1"/>
</dbReference>
<keyword evidence="2" id="KW-0805">Transcription regulation</keyword>
<comment type="caution">
    <text evidence="9">The sequence shown here is derived from an EMBL/GenBank/DDBJ whole genome shotgun (WGS) entry which is preliminary data.</text>
</comment>
<evidence type="ECO:0000256" key="1">
    <source>
        <dbReference type="ARBA" id="ARBA00018672"/>
    </source>
</evidence>
<dbReference type="SUPFAM" id="SSF52172">
    <property type="entry name" value="CheY-like"/>
    <property type="match status" value="1"/>
</dbReference>
<comment type="function">
    <text evidence="5">May play the central regulatory role in sporulation. It may be an element of the effector pathway responsible for the activation of sporulation genes in response to nutritional stress. Spo0A may act in concert with spo0H (a sigma factor) to control the expression of some genes that are critical to the sporulation process.</text>
</comment>
<dbReference type="InterPro" id="IPR018062">
    <property type="entry name" value="HTH_AraC-typ_CS"/>
</dbReference>
<dbReference type="CDD" id="cd17536">
    <property type="entry name" value="REC_YesN-like"/>
    <property type="match status" value="1"/>
</dbReference>
<evidence type="ECO:0000256" key="4">
    <source>
        <dbReference type="ARBA" id="ARBA00023163"/>
    </source>
</evidence>
<gene>
    <name evidence="9" type="ORF">CLOBOL_02345</name>
</gene>
<sequence>MRAMYTVLIADDEAIVRMMLSSMIDWDEMELKLAGCVSNGREALAYLEQHPVDILITDIQMPVIDGLELIRRVKEFHTQPEILVLSAYNDFPYVRQAFKLGIYDYCLKREIHEEMLKRHLTNMKQLLSQKGRTQTSGAEHVKDRKQLLAQLLCGELEPEAAGLPERYYMVYFSIQRYQEIRRNFGNDFDKNFHVSLLNLAGQISQVANHGVIVPDHVTNLVMVYETGPQDNQDQALEGLLRVCRRLLNAWKNYMNVDASAAVSSLALGPSAFEEKLAEATMNLTMKYVMKSQNLFSSLDYSRFSPLEAMARENEFREIIQALKSNNTVSFESARSLLLARIQESPVRQAGLLALYLAYHIAASLVHQLEDTDYVYSTSLLEEISGLRTSQEVCIWTVNFLSDMKRYVQFHYQFDFPDEISRAINYIDSHYYKPDLTLYEVASEAGFSEKYFSTLFSRKMGMSFSSYMKHLRIHHAKTMLKETSMKLKEISEAVGYNSVEYFVRVFSAQEGVSPSSYRKQSRTIVQ</sequence>
<dbReference type="SUPFAM" id="SSF46689">
    <property type="entry name" value="Homeodomain-like"/>
    <property type="match status" value="2"/>
</dbReference>
<dbReference type="InterPro" id="IPR020449">
    <property type="entry name" value="Tscrpt_reg_AraC-type_HTH"/>
</dbReference>
<evidence type="ECO:0000256" key="3">
    <source>
        <dbReference type="ARBA" id="ARBA00023125"/>
    </source>
</evidence>
<dbReference type="HOGENOM" id="CLU_000445_5_0_9"/>
<evidence type="ECO:0000256" key="6">
    <source>
        <dbReference type="PROSITE-ProRule" id="PRU00169"/>
    </source>
</evidence>
<dbReference type="SMART" id="SM00448">
    <property type="entry name" value="REC"/>
    <property type="match status" value="1"/>
</dbReference>
<proteinExistence type="predicted"/>
<dbReference type="EMBL" id="ABCC02000023">
    <property type="protein sequence ID" value="EDP17273.1"/>
    <property type="molecule type" value="Genomic_DNA"/>
</dbReference>